<dbReference type="GO" id="GO:0008061">
    <property type="term" value="F:chitin binding"/>
    <property type="evidence" value="ECO:0007669"/>
    <property type="project" value="UniProtKB-KW"/>
</dbReference>
<dbReference type="PROSITE" id="PS51910">
    <property type="entry name" value="GH18_2"/>
    <property type="match status" value="1"/>
</dbReference>
<keyword evidence="4 7" id="KW-0378">Hydrolase</keyword>
<organism evidence="12 13">
    <name type="scientific">Magallana gigas</name>
    <name type="common">Pacific oyster</name>
    <name type="synonym">Crassostrea gigas</name>
    <dbReference type="NCBI Taxonomy" id="29159"/>
    <lineage>
        <taxon>Eukaryota</taxon>
        <taxon>Metazoa</taxon>
        <taxon>Spiralia</taxon>
        <taxon>Lophotrochozoa</taxon>
        <taxon>Mollusca</taxon>
        <taxon>Bivalvia</taxon>
        <taxon>Autobranchia</taxon>
        <taxon>Pteriomorphia</taxon>
        <taxon>Ostreida</taxon>
        <taxon>Ostreoidea</taxon>
        <taxon>Ostreidae</taxon>
        <taxon>Magallana</taxon>
    </lineage>
</organism>
<dbReference type="GO" id="GO:0006032">
    <property type="term" value="P:chitin catabolic process"/>
    <property type="evidence" value="ECO:0007669"/>
    <property type="project" value="TreeGrafter"/>
</dbReference>
<feature type="compositionally biased region" description="Low complexity" evidence="8">
    <location>
        <begin position="419"/>
        <end position="430"/>
    </location>
</feature>
<dbReference type="PANTHER" id="PTHR11177">
    <property type="entry name" value="CHITINASE"/>
    <property type="match status" value="1"/>
</dbReference>
<feature type="region of interest" description="Disordered" evidence="8">
    <location>
        <begin position="574"/>
        <end position="619"/>
    </location>
</feature>
<evidence type="ECO:0000256" key="2">
    <source>
        <dbReference type="ARBA" id="ARBA00022669"/>
    </source>
</evidence>
<evidence type="ECO:0000256" key="8">
    <source>
        <dbReference type="SAM" id="MobiDB-lite"/>
    </source>
</evidence>
<feature type="compositionally biased region" description="Low complexity" evidence="8">
    <location>
        <begin position="578"/>
        <end position="619"/>
    </location>
</feature>
<dbReference type="Gene3D" id="3.20.20.80">
    <property type="entry name" value="Glycosidases"/>
    <property type="match status" value="2"/>
</dbReference>
<keyword evidence="6 7" id="KW-0326">Glycosidase</keyword>
<dbReference type="FunFam" id="3.20.20.80:FF:000007">
    <property type="entry name" value="Acidic mammalian chitinase"/>
    <property type="match status" value="1"/>
</dbReference>
<protein>
    <recommendedName>
        <fullName evidence="14">Chitinase</fullName>
    </recommendedName>
</protein>
<comment type="similarity">
    <text evidence="1">Belongs to the glycosyl hydrolase 18 family. Chitinase class II subfamily.</text>
</comment>
<keyword evidence="5" id="KW-1015">Disulfide bond</keyword>
<dbReference type="Gene3D" id="2.170.140.10">
    <property type="entry name" value="Chitin binding domain"/>
    <property type="match status" value="4"/>
</dbReference>
<dbReference type="InterPro" id="IPR017853">
    <property type="entry name" value="GH"/>
</dbReference>
<evidence type="ECO:0000256" key="7">
    <source>
        <dbReference type="RuleBase" id="RU000489"/>
    </source>
</evidence>
<dbReference type="PROSITE" id="PS50940">
    <property type="entry name" value="CHIT_BIND_II"/>
    <property type="match status" value="5"/>
</dbReference>
<dbReference type="InterPro" id="IPR001223">
    <property type="entry name" value="Glyco_hydro18_cat"/>
</dbReference>
<keyword evidence="2" id="KW-0147">Chitin-binding</keyword>
<evidence type="ECO:0000256" key="1">
    <source>
        <dbReference type="ARBA" id="ARBA00009121"/>
    </source>
</evidence>
<evidence type="ECO:0000256" key="4">
    <source>
        <dbReference type="ARBA" id="ARBA00022801"/>
    </source>
</evidence>
<dbReference type="InterPro" id="IPR002557">
    <property type="entry name" value="Chitin-bd_dom"/>
</dbReference>
<dbReference type="InterPro" id="IPR050314">
    <property type="entry name" value="Glycosyl_Hydrlase_18"/>
</dbReference>
<proteinExistence type="inferred from homology"/>
<feature type="domain" description="Chitin-binding type-2" evidence="10">
    <location>
        <begin position="785"/>
        <end position="840"/>
    </location>
</feature>
<feature type="chain" id="PRO_5036460188" description="Chitinase" evidence="9">
    <location>
        <begin position="23"/>
        <end position="840"/>
    </location>
</feature>
<feature type="compositionally biased region" description="Low complexity" evidence="8">
    <location>
        <begin position="725"/>
        <end position="762"/>
    </location>
</feature>
<dbReference type="CDD" id="cd02872">
    <property type="entry name" value="GH18_chitolectin_chitotriosidase"/>
    <property type="match status" value="1"/>
</dbReference>
<dbReference type="PROSITE" id="PS01095">
    <property type="entry name" value="GH18_1"/>
    <property type="match status" value="1"/>
</dbReference>
<evidence type="ECO:0000313" key="12">
    <source>
        <dbReference type="EnsemblMetazoa" id="G2552.1:cds"/>
    </source>
</evidence>
<evidence type="ECO:0000313" key="13">
    <source>
        <dbReference type="Proteomes" id="UP000005408"/>
    </source>
</evidence>
<dbReference type="Pfam" id="PF00704">
    <property type="entry name" value="Glyco_hydro_18"/>
    <property type="match status" value="1"/>
</dbReference>
<feature type="domain" description="Chitin-binding type-2" evidence="10">
    <location>
        <begin position="517"/>
        <end position="573"/>
    </location>
</feature>
<dbReference type="SMART" id="SM00636">
    <property type="entry name" value="Glyco_18"/>
    <property type="match status" value="1"/>
</dbReference>
<dbReference type="InterPro" id="IPR036508">
    <property type="entry name" value="Chitin-bd_dom_sf"/>
</dbReference>
<dbReference type="Proteomes" id="UP000005408">
    <property type="component" value="Unassembled WGS sequence"/>
</dbReference>
<dbReference type="InterPro" id="IPR011583">
    <property type="entry name" value="Chitinase_II/V-like_cat"/>
</dbReference>
<feature type="domain" description="Chitin-binding type-2" evidence="10">
    <location>
        <begin position="441"/>
        <end position="491"/>
    </location>
</feature>
<dbReference type="EnsemblMetazoa" id="G2552.1">
    <property type="protein sequence ID" value="G2552.1:cds"/>
    <property type="gene ID" value="G2552"/>
</dbReference>
<reference evidence="12" key="1">
    <citation type="submission" date="2022-08" db="UniProtKB">
        <authorList>
            <consortium name="EnsemblMetazoa"/>
        </authorList>
    </citation>
    <scope>IDENTIFICATION</scope>
    <source>
        <strain evidence="12">05x7-T-G4-1.051#20</strain>
    </source>
</reference>
<feature type="domain" description="GH18" evidence="11">
    <location>
        <begin position="24"/>
        <end position="397"/>
    </location>
</feature>
<dbReference type="Gene3D" id="3.10.50.10">
    <property type="match status" value="1"/>
</dbReference>
<dbReference type="InterPro" id="IPR001579">
    <property type="entry name" value="Glyco_hydro_18_chit_AS"/>
</dbReference>
<evidence type="ECO:0000256" key="6">
    <source>
        <dbReference type="ARBA" id="ARBA00023295"/>
    </source>
</evidence>
<dbReference type="AlphaFoldDB" id="A0A8W8L1L1"/>
<dbReference type="FunFam" id="3.10.50.10:FF:000001">
    <property type="entry name" value="Chitinase 3-like 1"/>
    <property type="match status" value="1"/>
</dbReference>
<feature type="domain" description="Chitin-binding type-2" evidence="10">
    <location>
        <begin position="619"/>
        <end position="658"/>
    </location>
</feature>
<evidence type="ECO:0000256" key="9">
    <source>
        <dbReference type="SAM" id="SignalP"/>
    </source>
</evidence>
<dbReference type="InterPro" id="IPR029070">
    <property type="entry name" value="Chitinase_insertion_sf"/>
</dbReference>
<dbReference type="GO" id="GO:0004568">
    <property type="term" value="F:chitinase activity"/>
    <property type="evidence" value="ECO:0007669"/>
    <property type="project" value="TreeGrafter"/>
</dbReference>
<dbReference type="SMART" id="SM00494">
    <property type="entry name" value="ChtBD2"/>
    <property type="match status" value="5"/>
</dbReference>
<dbReference type="GO" id="GO:0005576">
    <property type="term" value="C:extracellular region"/>
    <property type="evidence" value="ECO:0007669"/>
    <property type="project" value="InterPro"/>
</dbReference>
<dbReference type="SUPFAM" id="SSF57625">
    <property type="entry name" value="Invertebrate chitin-binding proteins"/>
    <property type="match status" value="5"/>
</dbReference>
<keyword evidence="13" id="KW-1185">Reference proteome</keyword>
<dbReference type="SUPFAM" id="SSF54556">
    <property type="entry name" value="Chitinase insertion domain"/>
    <property type="match status" value="1"/>
</dbReference>
<evidence type="ECO:0000256" key="3">
    <source>
        <dbReference type="ARBA" id="ARBA00022729"/>
    </source>
</evidence>
<feature type="region of interest" description="Disordered" evidence="8">
    <location>
        <begin position="398"/>
        <end position="435"/>
    </location>
</feature>
<evidence type="ECO:0008006" key="14">
    <source>
        <dbReference type="Google" id="ProtNLM"/>
    </source>
</evidence>
<evidence type="ECO:0000256" key="5">
    <source>
        <dbReference type="ARBA" id="ARBA00023157"/>
    </source>
</evidence>
<dbReference type="Pfam" id="PF01607">
    <property type="entry name" value="CBM_14"/>
    <property type="match status" value="4"/>
</dbReference>
<dbReference type="GO" id="GO:0005975">
    <property type="term" value="P:carbohydrate metabolic process"/>
    <property type="evidence" value="ECO:0007669"/>
    <property type="project" value="InterPro"/>
</dbReference>
<accession>A0A8W8L1L1</accession>
<dbReference type="SUPFAM" id="SSF51445">
    <property type="entry name" value="(Trans)glycosidases"/>
    <property type="match status" value="1"/>
</dbReference>
<dbReference type="PANTHER" id="PTHR11177:SF317">
    <property type="entry name" value="CHITINASE 12-RELATED"/>
    <property type="match status" value="1"/>
</dbReference>
<name>A0A8W8L1L1_MAGGI</name>
<sequence length="840" mass="90450">MAGFKHLVTTLLVCSLASIGLAEYIMVCYYTNWAQYRNGVGKFMPKDIDPNLCTHIIYAFGKLDGNKITNFEWNDNDDYINLYKQVNEHKAANPNLKTLLAMGGWTAGSLIYSNMASTAANRKEFIDSAIDWLRKYNFDGLDMDWEYPANRDGKPYDKENFAHLCKETREAFDNEAQTTGRDRLLFTSAVGAGKAVVDSAYDVPVMAQYMDFICIMSYDLHGSWESFTGLHTGLDASDADADKTLNVMFAANYWHQKGAPRNKLIIGLGTYGRSFTLVDTSNHGVGAPASGAGAPGTYTREKGFLSYYEICEMRKNGGTTYRDPVAKVPYYVNPNTKLWVGYDDKESIYAKLTELIIKDGFGGAMTWALDLDDFTGTICGEGKYPLISLMKNVLDQANGGGTVKPPTTKEPGTNPPTNAPTNAPTTTRAPSVTTPGGGGADGICAQSYHGYIFPNVNDCSSFYQCVHGRAVVIQCQSGLLFNVATDNCDWPTVPTTIVPSSSKPSSMVPTTPTPAGSGFCSTASNGLHPDPLDCAQYYNCWNGAGELKRCPDGQYFTTKYNGCDHADRVECNVGSTNAPSTSGPTQTPASTAAPTTSGPTQPPASTAAPTQGPTTQSPPVSCEGGAHYLAHPTDCTKFYQCSHGVGKEIDCTPGLHFSVQHRTCPYDGAIRDPTDCAKYYLCWDGVVLRQPKSCPTGMLFSSVTKLCDRAGVVNCNSDPSSTSAPTTKQPTTIKPTTTISMKTTTKPTTSTTTTTTKQTTTTPKPPTTKPTTAVPATGRPTSAPGISCTNNEGKLYPYSKDCTKYVQCVHGSPLVRPCNPGLHFSPTSLTCTWSNLAGCQ</sequence>
<evidence type="ECO:0000259" key="11">
    <source>
        <dbReference type="PROSITE" id="PS51910"/>
    </source>
</evidence>
<feature type="signal peptide" evidence="9">
    <location>
        <begin position="1"/>
        <end position="22"/>
    </location>
</feature>
<keyword evidence="3 9" id="KW-0732">Signal</keyword>
<feature type="region of interest" description="Disordered" evidence="8">
    <location>
        <begin position="717"/>
        <end position="786"/>
    </location>
</feature>
<evidence type="ECO:0000259" key="10">
    <source>
        <dbReference type="PROSITE" id="PS50940"/>
    </source>
</evidence>
<feature type="domain" description="Chitin-binding type-2" evidence="10">
    <location>
        <begin position="661"/>
        <end position="717"/>
    </location>
</feature>